<feature type="transmembrane region" description="Helical" evidence="2">
    <location>
        <begin position="160"/>
        <end position="184"/>
    </location>
</feature>
<dbReference type="EC" id="2.4.1.15" evidence="3"/>
<dbReference type="CDD" id="cd03788">
    <property type="entry name" value="GT20_TPS"/>
    <property type="match status" value="1"/>
</dbReference>
<dbReference type="AlphaFoldDB" id="A0A916J4I2"/>
<evidence type="ECO:0000256" key="2">
    <source>
        <dbReference type="SAM" id="Phobius"/>
    </source>
</evidence>
<dbReference type="InterPro" id="IPR001830">
    <property type="entry name" value="Glyco_trans_20"/>
</dbReference>
<keyword evidence="3" id="KW-0328">Glycosyltransferase</keyword>
<feature type="transmembrane region" description="Helical" evidence="2">
    <location>
        <begin position="6"/>
        <end position="26"/>
    </location>
</feature>
<dbReference type="PANTHER" id="PTHR10788">
    <property type="entry name" value="TREHALOSE-6-PHOSPHATE SYNTHASE"/>
    <property type="match status" value="1"/>
</dbReference>
<keyword evidence="2" id="KW-1133">Transmembrane helix</keyword>
<evidence type="ECO:0000256" key="1">
    <source>
        <dbReference type="ARBA" id="ARBA00008799"/>
    </source>
</evidence>
<dbReference type="GO" id="GO:0005829">
    <property type="term" value="C:cytosol"/>
    <property type="evidence" value="ECO:0007669"/>
    <property type="project" value="TreeGrafter"/>
</dbReference>
<evidence type="ECO:0000313" key="4">
    <source>
        <dbReference type="Proteomes" id="UP000742786"/>
    </source>
</evidence>
<dbReference type="Proteomes" id="UP000742786">
    <property type="component" value="Unassembled WGS sequence"/>
</dbReference>
<accession>A0A916J4I2</accession>
<dbReference type="PANTHER" id="PTHR10788:SF106">
    <property type="entry name" value="BCDNA.GH08860"/>
    <property type="match status" value="1"/>
</dbReference>
<evidence type="ECO:0000313" key="3">
    <source>
        <dbReference type="EMBL" id="CAG4883745.1"/>
    </source>
</evidence>
<keyword evidence="2" id="KW-0472">Membrane</keyword>
<protein>
    <submittedName>
        <fullName evidence="3">Alpha,alpha-trehalose-phosphate synthase (UDP-forming)</fullName>
        <ecNumber evidence="3">2.4.1.15</ecNumber>
    </submittedName>
</protein>
<comment type="caution">
    <text evidence="3">The sequence shown here is derived from an EMBL/GenBank/DDBJ whole genome shotgun (WGS) entry which is preliminary data.</text>
</comment>
<sequence>MRLSLRFIIPLLIVLAALAYAAVPLVDRMTMRWSIRDLDLRAALVANTIQDQIQDQLSTESSKKLLALFTRIAQDERIFALGYCKSTSAPMLATRTMPDAIHCDDLRKYQLSGGNILHGEKGALHVAINPVATATDPDGELVLIHDLSFVERRGEETKRYIFYSFTGLALIVSLITVIIAQLSWRGWMQGIRSLMRGEGLLRQPGTSIQIPELRPIARDLQRLIKDLESEHHARDEAQLNWTPDTLRAILHGELRGDDVIVVSNREPYIHARTGEHIEVQQPASGLVTALEPIMRACSGTWVAHGGGSADREVVDRKDRVAVPPDNPSYQIRRIWLTEEEENGYYYGFSNEGLWPLCHIAHVRPTFRSSDWACYVAVNQKFADAVIAEAKTSAPIVMVQDYHLALAPRMIREKLPDATVITFWHIPWPNPESFAICPWREEIITGLLGSSILGFHTQFHCNNFVDTVDQFMEARVDRETLTVTLGGKNTAVRRYPISIDWPPNPALMETPAEICQSELRKATGLPEDQLIGIGVDRLDYTKGIIERFNAIERLFGLKPEWIGRFTFIQIAAPTRSSIPEYHAHEELVRLTAARINQRFGRNDAPAIVLKVEHHGPRQVYEHYRGADLCFVSSLHDGMNLVAKEFVAARNDEQGVLVLSQFTGAARELPEALIVNPYNTDQCAAAMHVALTMPKTEQRDRMRLMRGLVSEFNVYRWAGRMLLDAATMRRRGRLLKNGSNNVITEK</sequence>
<dbReference type="EMBL" id="CAJQUM010000001">
    <property type="protein sequence ID" value="CAG4883745.1"/>
    <property type="molecule type" value="Genomic_DNA"/>
</dbReference>
<dbReference type="GO" id="GO:0003825">
    <property type="term" value="F:alpha,alpha-trehalose-phosphate synthase (UDP-forming) activity"/>
    <property type="evidence" value="ECO:0007669"/>
    <property type="project" value="UniProtKB-EC"/>
</dbReference>
<reference evidence="3" key="1">
    <citation type="submission" date="2021-04" db="EMBL/GenBank/DDBJ databases">
        <authorList>
            <person name="Hornung B."/>
        </authorList>
    </citation>
    <scope>NUCLEOTIDE SEQUENCE</scope>
    <source>
        <strain evidence="3">G5G6</strain>
    </source>
</reference>
<dbReference type="GO" id="GO:0004805">
    <property type="term" value="F:trehalose-phosphatase activity"/>
    <property type="evidence" value="ECO:0007669"/>
    <property type="project" value="TreeGrafter"/>
</dbReference>
<organism evidence="3 4">
    <name type="scientific">Georgfuchsia toluolica</name>
    <dbReference type="NCBI Taxonomy" id="424218"/>
    <lineage>
        <taxon>Bacteria</taxon>
        <taxon>Pseudomonadati</taxon>
        <taxon>Pseudomonadota</taxon>
        <taxon>Betaproteobacteria</taxon>
        <taxon>Nitrosomonadales</taxon>
        <taxon>Sterolibacteriaceae</taxon>
        <taxon>Georgfuchsia</taxon>
    </lineage>
</organism>
<name>A0A916J4I2_9PROT</name>
<dbReference type="SUPFAM" id="SSF53756">
    <property type="entry name" value="UDP-Glycosyltransferase/glycogen phosphorylase"/>
    <property type="match status" value="1"/>
</dbReference>
<keyword evidence="4" id="KW-1185">Reference proteome</keyword>
<comment type="similarity">
    <text evidence="1">Belongs to the glycosyltransferase 20 family.</text>
</comment>
<gene>
    <name evidence="3" type="ORF">GTOL_11628</name>
</gene>
<dbReference type="GO" id="GO:0005992">
    <property type="term" value="P:trehalose biosynthetic process"/>
    <property type="evidence" value="ECO:0007669"/>
    <property type="project" value="InterPro"/>
</dbReference>
<proteinExistence type="inferred from homology"/>
<keyword evidence="3" id="KW-0808">Transferase</keyword>
<keyword evidence="2" id="KW-0812">Transmembrane</keyword>
<dbReference type="Pfam" id="PF00982">
    <property type="entry name" value="Glyco_transf_20"/>
    <property type="match status" value="1"/>
</dbReference>
<dbReference type="Gene3D" id="3.40.50.2000">
    <property type="entry name" value="Glycogen Phosphorylase B"/>
    <property type="match status" value="2"/>
</dbReference>